<dbReference type="WBParaSite" id="HCON_00108125-00001">
    <property type="protein sequence ID" value="HCON_00108125-00001"/>
    <property type="gene ID" value="HCON_00108125"/>
</dbReference>
<sequence>KSLIFILIFAAYAHWASGFITAGCSWSPGSGGSCTSYSTGKTVHFKQDPQHYFGMFVPSTTPSPWMLANPNALML</sequence>
<name>A0A7I4YJI2_HAECO</name>
<proteinExistence type="predicted"/>
<dbReference type="Proteomes" id="UP000025227">
    <property type="component" value="Unplaced"/>
</dbReference>
<keyword evidence="1" id="KW-0732">Signal</keyword>
<dbReference type="AlphaFoldDB" id="A0A7I4YJI2"/>
<feature type="signal peptide" evidence="1">
    <location>
        <begin position="1"/>
        <end position="18"/>
    </location>
</feature>
<keyword evidence="2" id="KW-1185">Reference proteome</keyword>
<protein>
    <submittedName>
        <fullName evidence="3">Secreted protein</fullName>
    </submittedName>
</protein>
<evidence type="ECO:0000313" key="2">
    <source>
        <dbReference type="Proteomes" id="UP000025227"/>
    </source>
</evidence>
<reference evidence="3" key="1">
    <citation type="submission" date="2020-12" db="UniProtKB">
        <authorList>
            <consortium name="WormBaseParasite"/>
        </authorList>
    </citation>
    <scope>IDENTIFICATION</scope>
    <source>
        <strain evidence="3">MHco3</strain>
    </source>
</reference>
<evidence type="ECO:0000256" key="1">
    <source>
        <dbReference type="SAM" id="SignalP"/>
    </source>
</evidence>
<feature type="chain" id="PRO_5029680589" evidence="1">
    <location>
        <begin position="19"/>
        <end position="75"/>
    </location>
</feature>
<accession>A0A7I4YJI2</accession>
<organism evidence="2 3">
    <name type="scientific">Haemonchus contortus</name>
    <name type="common">Barber pole worm</name>
    <dbReference type="NCBI Taxonomy" id="6289"/>
    <lineage>
        <taxon>Eukaryota</taxon>
        <taxon>Metazoa</taxon>
        <taxon>Ecdysozoa</taxon>
        <taxon>Nematoda</taxon>
        <taxon>Chromadorea</taxon>
        <taxon>Rhabditida</taxon>
        <taxon>Rhabditina</taxon>
        <taxon>Rhabditomorpha</taxon>
        <taxon>Strongyloidea</taxon>
        <taxon>Trichostrongylidae</taxon>
        <taxon>Haemonchus</taxon>
    </lineage>
</organism>
<evidence type="ECO:0000313" key="3">
    <source>
        <dbReference type="WBParaSite" id="HCON_00108125-00001"/>
    </source>
</evidence>